<dbReference type="InterPro" id="IPR010260">
    <property type="entry name" value="AlpA"/>
</dbReference>
<sequence length="132" mass="15442">MIFGPELLNVFAFQVRDMVERQQNSDAQSAKDESQALPVLPHIGSRPVRRTIRRAQLREIVPLSATTIYEMEQRGEFPRRFYLTPRCVVWDLAEVEAWLEERRRASEAGRIETAPAPDVRLRRTRPVKLDRE</sequence>
<dbReference type="SUPFAM" id="SSF46955">
    <property type="entry name" value="Putative DNA-binding domain"/>
    <property type="match status" value="1"/>
</dbReference>
<proteinExistence type="predicted"/>
<organism evidence="2 3">
    <name type="scientific">Mesorhizobium alhagi CCNWXJ12-2</name>
    <dbReference type="NCBI Taxonomy" id="1107882"/>
    <lineage>
        <taxon>Bacteria</taxon>
        <taxon>Pseudomonadati</taxon>
        <taxon>Pseudomonadota</taxon>
        <taxon>Alphaproteobacteria</taxon>
        <taxon>Hyphomicrobiales</taxon>
        <taxon>Phyllobacteriaceae</taxon>
        <taxon>Allomesorhizobium</taxon>
    </lineage>
</organism>
<dbReference type="PANTHER" id="PTHR36154">
    <property type="entry name" value="DNA-BINDING TRANSCRIPTIONAL ACTIVATOR ALPA"/>
    <property type="match status" value="1"/>
</dbReference>
<dbReference type="EMBL" id="AHAM01000337">
    <property type="protein sequence ID" value="EHK52346.1"/>
    <property type="molecule type" value="Genomic_DNA"/>
</dbReference>
<protein>
    <submittedName>
        <fullName evidence="2">Phage transcriptional regulator AlpA</fullName>
    </submittedName>
</protein>
<dbReference type="InterPro" id="IPR052931">
    <property type="entry name" value="Prophage_regulatory_activator"/>
</dbReference>
<accession>H0I3T1</accession>
<dbReference type="Proteomes" id="UP000003250">
    <property type="component" value="Unassembled WGS sequence"/>
</dbReference>
<reference evidence="2 3" key="1">
    <citation type="journal article" date="2012" name="J. Bacteriol.">
        <title>Draft Genome Sequence of Mesorhizobium alhagi CCNWXJ12-2T, a Novel Salt-Resistant Species Isolated from the Desert of Northwestern China.</title>
        <authorList>
            <person name="Zhou M."/>
            <person name="Chen W."/>
            <person name="Chen H."/>
            <person name="Wei G."/>
        </authorList>
    </citation>
    <scope>NUCLEOTIDE SEQUENCE [LARGE SCALE GENOMIC DNA]</scope>
    <source>
        <strain evidence="2 3">CCNWXJ12-2</strain>
    </source>
</reference>
<dbReference type="Gene3D" id="1.10.238.160">
    <property type="match status" value="1"/>
</dbReference>
<name>H0I3T1_9HYPH</name>
<dbReference type="Pfam" id="PF05930">
    <property type="entry name" value="Phage_AlpA"/>
    <property type="match status" value="1"/>
</dbReference>
<feature type="region of interest" description="Disordered" evidence="1">
    <location>
        <begin position="106"/>
        <end position="132"/>
    </location>
</feature>
<dbReference type="AlphaFoldDB" id="H0I3T1"/>
<evidence type="ECO:0000313" key="3">
    <source>
        <dbReference type="Proteomes" id="UP000003250"/>
    </source>
</evidence>
<dbReference type="PANTHER" id="PTHR36154:SF1">
    <property type="entry name" value="DNA-BINDING TRANSCRIPTIONAL ACTIVATOR ALPA"/>
    <property type="match status" value="1"/>
</dbReference>
<evidence type="ECO:0000256" key="1">
    <source>
        <dbReference type="SAM" id="MobiDB-lite"/>
    </source>
</evidence>
<keyword evidence="3" id="KW-1185">Reference proteome</keyword>
<dbReference type="PATRIC" id="fig|1107882.3.peg.6884"/>
<dbReference type="InterPro" id="IPR009061">
    <property type="entry name" value="DNA-bd_dom_put_sf"/>
</dbReference>
<gene>
    <name evidence="2" type="ORF">MAXJ12_35741</name>
</gene>
<evidence type="ECO:0000313" key="2">
    <source>
        <dbReference type="EMBL" id="EHK52346.1"/>
    </source>
</evidence>